<accession>A0A225MSC2</accession>
<dbReference type="CDD" id="cd12173">
    <property type="entry name" value="PGDH_4"/>
    <property type="match status" value="1"/>
</dbReference>
<dbReference type="Gene3D" id="3.40.50.720">
    <property type="entry name" value="NAD(P)-binding Rossmann-like Domain"/>
    <property type="match status" value="2"/>
</dbReference>
<keyword evidence="8" id="KW-1185">Reference proteome</keyword>
<keyword evidence="3" id="KW-0520">NAD</keyword>
<evidence type="ECO:0000256" key="1">
    <source>
        <dbReference type="ARBA" id="ARBA00005854"/>
    </source>
</evidence>
<dbReference type="InterPro" id="IPR006140">
    <property type="entry name" value="D-isomer_DH_NAD-bd"/>
</dbReference>
<gene>
    <name evidence="7" type="ORF">CEY11_04975</name>
</gene>
<proteinExistence type="inferred from homology"/>
<dbReference type="Pfam" id="PF00389">
    <property type="entry name" value="2-Hacid_dh"/>
    <property type="match status" value="1"/>
</dbReference>
<name>A0A225MSC2_9BURK</name>
<dbReference type="GO" id="GO:0051287">
    <property type="term" value="F:NAD binding"/>
    <property type="evidence" value="ECO:0007669"/>
    <property type="project" value="InterPro"/>
</dbReference>
<dbReference type="PANTHER" id="PTHR42789">
    <property type="entry name" value="D-ISOMER SPECIFIC 2-HYDROXYACID DEHYDROGENASE FAMILY PROTEIN (AFU_ORTHOLOGUE AFUA_6G10090)"/>
    <property type="match status" value="1"/>
</dbReference>
<dbReference type="AlphaFoldDB" id="A0A225MSC2"/>
<dbReference type="EMBL" id="NJIH01000003">
    <property type="protein sequence ID" value="OWT64145.1"/>
    <property type="molecule type" value="Genomic_DNA"/>
</dbReference>
<dbReference type="OrthoDB" id="9805416at2"/>
<dbReference type="InterPro" id="IPR036291">
    <property type="entry name" value="NAD(P)-bd_dom_sf"/>
</dbReference>
<feature type="domain" description="D-isomer specific 2-hydroxyacid dehydrogenase catalytic" evidence="5">
    <location>
        <begin position="37"/>
        <end position="303"/>
    </location>
</feature>
<dbReference type="Proteomes" id="UP000214603">
    <property type="component" value="Unassembled WGS sequence"/>
</dbReference>
<evidence type="ECO:0000259" key="6">
    <source>
        <dbReference type="Pfam" id="PF02826"/>
    </source>
</evidence>
<dbReference type="PROSITE" id="PS00670">
    <property type="entry name" value="D_2_HYDROXYACID_DH_2"/>
    <property type="match status" value="1"/>
</dbReference>
<dbReference type="GO" id="GO:0016616">
    <property type="term" value="F:oxidoreductase activity, acting on the CH-OH group of donors, NAD or NADP as acceptor"/>
    <property type="evidence" value="ECO:0007669"/>
    <property type="project" value="InterPro"/>
</dbReference>
<keyword evidence="2 4" id="KW-0560">Oxidoreductase</keyword>
<dbReference type="FunFam" id="3.40.50.720:FF:000203">
    <property type="entry name" value="D-3-phosphoglycerate dehydrogenase (SerA)"/>
    <property type="match status" value="1"/>
</dbReference>
<reference evidence="8" key="1">
    <citation type="submission" date="2017-06" db="EMBL/GenBank/DDBJ databases">
        <title>Herbaspirillum phytohormonus sp. nov., isolated from the root nodule of Robinia pseudoacacia in lead-zinc mine.</title>
        <authorList>
            <person name="Fan M."/>
            <person name="Lin Y."/>
        </authorList>
    </citation>
    <scope>NUCLEOTIDE SEQUENCE [LARGE SCALE GENOMIC DNA]</scope>
    <source>
        <strain evidence="8">SC-089</strain>
    </source>
</reference>
<evidence type="ECO:0000313" key="7">
    <source>
        <dbReference type="EMBL" id="OWT64145.1"/>
    </source>
</evidence>
<comment type="similarity">
    <text evidence="1 4">Belongs to the D-isomer specific 2-hydroxyacid dehydrogenase family.</text>
</comment>
<evidence type="ECO:0000256" key="3">
    <source>
        <dbReference type="ARBA" id="ARBA00023027"/>
    </source>
</evidence>
<evidence type="ECO:0000256" key="2">
    <source>
        <dbReference type="ARBA" id="ARBA00023002"/>
    </source>
</evidence>
<comment type="caution">
    <text evidence="7">The sequence shown here is derived from an EMBL/GenBank/DDBJ whole genome shotgun (WGS) entry which is preliminary data.</text>
</comment>
<dbReference type="Pfam" id="PF02826">
    <property type="entry name" value="2-Hacid_dh_C"/>
    <property type="match status" value="1"/>
</dbReference>
<dbReference type="InterPro" id="IPR029753">
    <property type="entry name" value="D-isomer_DH_CS"/>
</dbReference>
<dbReference type="InterPro" id="IPR006139">
    <property type="entry name" value="D-isomer_2_OHA_DH_cat_dom"/>
</dbReference>
<feature type="domain" description="D-isomer specific 2-hydroxyacid dehydrogenase NAD-binding" evidence="6">
    <location>
        <begin position="95"/>
        <end position="271"/>
    </location>
</feature>
<dbReference type="PANTHER" id="PTHR42789:SF1">
    <property type="entry name" value="D-ISOMER SPECIFIC 2-HYDROXYACID DEHYDROGENASE FAMILY PROTEIN (AFU_ORTHOLOGUE AFUA_6G10090)"/>
    <property type="match status" value="1"/>
</dbReference>
<dbReference type="InterPro" id="IPR050857">
    <property type="entry name" value="D-2-hydroxyacid_DH"/>
</dbReference>
<evidence type="ECO:0000256" key="4">
    <source>
        <dbReference type="RuleBase" id="RU003719"/>
    </source>
</evidence>
<evidence type="ECO:0000313" key="8">
    <source>
        <dbReference type="Proteomes" id="UP000214603"/>
    </source>
</evidence>
<dbReference type="SUPFAM" id="SSF51735">
    <property type="entry name" value="NAD(P)-binding Rossmann-fold domains"/>
    <property type="match status" value="1"/>
</dbReference>
<sequence length="320" mass="34214">MADVDLDVIQIAGADNEGWRVLEQAHAYHLMAAKDELPPQWQVTESLLRRCPNLLCVSSSGAGYDTIDVEACTKAGVAVVNQAGGNAVSVAEQTIGLMIAVSRRICEQNHKLRTERGYSREDMMGHEIGGRILGLVGVGHIGTRVAALAHAFGMTVLGVDPYLDAAEIARRGAVPVTLDELLGRADIVSLHCPRTKETTGLIGAEAFGKMKPGALFVSTARGGIHDEEALFEALSSGRLRGAGLDVWSAEPPPLDHPLLGLDNVVATFHTAGVSHECRFNVAKIAAEQLQVFLTGGRPPRLVNPEVWNSVTQRIRDANLL</sequence>
<protein>
    <submittedName>
        <fullName evidence="7">3-phosphoglycerate dehydrogenase</fullName>
    </submittedName>
</protein>
<organism evidence="7 8">
    <name type="scientific">Candidimonas nitroreducens</name>
    <dbReference type="NCBI Taxonomy" id="683354"/>
    <lineage>
        <taxon>Bacteria</taxon>
        <taxon>Pseudomonadati</taxon>
        <taxon>Pseudomonadota</taxon>
        <taxon>Betaproteobacteria</taxon>
        <taxon>Burkholderiales</taxon>
        <taxon>Alcaligenaceae</taxon>
        <taxon>Candidimonas</taxon>
    </lineage>
</organism>
<evidence type="ECO:0000259" key="5">
    <source>
        <dbReference type="Pfam" id="PF00389"/>
    </source>
</evidence>
<dbReference type="SUPFAM" id="SSF52283">
    <property type="entry name" value="Formate/glycerate dehydrogenase catalytic domain-like"/>
    <property type="match status" value="1"/>
</dbReference>